<dbReference type="OrthoDB" id="737117at2759"/>
<evidence type="ECO:0000256" key="1">
    <source>
        <dbReference type="ARBA" id="ARBA00007727"/>
    </source>
</evidence>
<name>A0A9Q1QKF3_9CARY</name>
<sequence>MLERLRDKRMVLVGNSLNRNQWSPLPVFSTPPSLHLRLELIPKSHTYKVLKVKDYNFTLEFYWSPFIIELDEKNESGSKVLNLDKLPATSEQWRGADIMDLFQHQGKLIDDMPIEQAFKLGMETWERWVSNNLDPKKSTLFFGGISPEHQTQWCYNSTQPAFDEPYASKFPNSLIETIEGLIEKMNENTIVVNYMNITKLSQYRRDAHPSIYSSMQWEDGLEKLDLRAFADCSQRCLPGLPDTWNRLLHASLLFDSSGDV</sequence>
<protein>
    <recommendedName>
        <fullName evidence="2">Trichome birefringence-like C-terminal domain-containing protein</fullName>
    </recommendedName>
</protein>
<feature type="domain" description="Trichome birefringence-like C-terminal" evidence="2">
    <location>
        <begin position="100"/>
        <end position="250"/>
    </location>
</feature>
<evidence type="ECO:0000259" key="2">
    <source>
        <dbReference type="Pfam" id="PF13839"/>
    </source>
</evidence>
<comment type="caution">
    <text evidence="3">The sequence shown here is derived from an EMBL/GenBank/DDBJ whole genome shotgun (WGS) entry which is preliminary data.</text>
</comment>
<dbReference type="Pfam" id="PF13839">
    <property type="entry name" value="PC-Esterase"/>
    <property type="match status" value="2"/>
</dbReference>
<dbReference type="Proteomes" id="UP001153076">
    <property type="component" value="Unassembled WGS sequence"/>
</dbReference>
<keyword evidence="4" id="KW-1185">Reference proteome</keyword>
<evidence type="ECO:0000313" key="4">
    <source>
        <dbReference type="Proteomes" id="UP001153076"/>
    </source>
</evidence>
<dbReference type="PANTHER" id="PTHR32285:SF38">
    <property type="entry name" value="OS01G0614300 PROTEIN"/>
    <property type="match status" value="1"/>
</dbReference>
<dbReference type="AlphaFoldDB" id="A0A9Q1QKF3"/>
<feature type="domain" description="Trichome birefringence-like C-terminal" evidence="2">
    <location>
        <begin position="1"/>
        <end position="99"/>
    </location>
</feature>
<gene>
    <name evidence="3" type="ORF">Cgig2_001296</name>
</gene>
<dbReference type="InterPro" id="IPR026057">
    <property type="entry name" value="TBL_C"/>
</dbReference>
<comment type="similarity">
    <text evidence="1">Belongs to the PC-esterase family. TBL subfamily.</text>
</comment>
<reference evidence="3" key="1">
    <citation type="submission" date="2022-04" db="EMBL/GenBank/DDBJ databases">
        <title>Carnegiea gigantea Genome sequencing and assembly v2.</title>
        <authorList>
            <person name="Copetti D."/>
            <person name="Sanderson M.J."/>
            <person name="Burquez A."/>
            <person name="Wojciechowski M.F."/>
        </authorList>
    </citation>
    <scope>NUCLEOTIDE SEQUENCE</scope>
    <source>
        <strain evidence="3">SGP5-SGP5p</strain>
        <tissue evidence="3">Aerial part</tissue>
    </source>
</reference>
<dbReference type="InterPro" id="IPR029962">
    <property type="entry name" value="TBL"/>
</dbReference>
<dbReference type="PANTHER" id="PTHR32285">
    <property type="entry name" value="PROTEIN TRICHOME BIREFRINGENCE-LIKE 9-RELATED"/>
    <property type="match status" value="1"/>
</dbReference>
<dbReference type="GO" id="GO:0016413">
    <property type="term" value="F:O-acetyltransferase activity"/>
    <property type="evidence" value="ECO:0007669"/>
    <property type="project" value="InterPro"/>
</dbReference>
<dbReference type="EMBL" id="JAKOGI010000066">
    <property type="protein sequence ID" value="KAJ8445978.1"/>
    <property type="molecule type" value="Genomic_DNA"/>
</dbReference>
<accession>A0A9Q1QKF3</accession>
<evidence type="ECO:0000313" key="3">
    <source>
        <dbReference type="EMBL" id="KAJ8445978.1"/>
    </source>
</evidence>
<proteinExistence type="inferred from homology"/>
<organism evidence="3 4">
    <name type="scientific">Carnegiea gigantea</name>
    <dbReference type="NCBI Taxonomy" id="171969"/>
    <lineage>
        <taxon>Eukaryota</taxon>
        <taxon>Viridiplantae</taxon>
        <taxon>Streptophyta</taxon>
        <taxon>Embryophyta</taxon>
        <taxon>Tracheophyta</taxon>
        <taxon>Spermatophyta</taxon>
        <taxon>Magnoliopsida</taxon>
        <taxon>eudicotyledons</taxon>
        <taxon>Gunneridae</taxon>
        <taxon>Pentapetalae</taxon>
        <taxon>Caryophyllales</taxon>
        <taxon>Cactineae</taxon>
        <taxon>Cactaceae</taxon>
        <taxon>Cactoideae</taxon>
        <taxon>Echinocereeae</taxon>
        <taxon>Carnegiea</taxon>
    </lineage>
</organism>
<dbReference type="GO" id="GO:0005794">
    <property type="term" value="C:Golgi apparatus"/>
    <property type="evidence" value="ECO:0007669"/>
    <property type="project" value="TreeGrafter"/>
</dbReference>